<evidence type="ECO:0000313" key="1">
    <source>
        <dbReference type="EMBL" id="SBV37800.1"/>
    </source>
</evidence>
<gene>
    <name evidence="1" type="ORF">STPYR_12743</name>
</gene>
<proteinExistence type="predicted"/>
<protein>
    <submittedName>
        <fullName evidence="1">Uncharacterized protein</fullName>
    </submittedName>
</protein>
<sequence length="86" mass="9871">MEIVFDQKGTFRALEAARQWCRDNGISYGSSCAMSPTGLLRGDYYIAKWRNLTLKERKELDGTMSGDMREGPVTIRLRELQPNTRI</sequence>
<dbReference type="AlphaFoldDB" id="A0A1Y5Q6A5"/>
<name>A0A1Y5Q6A5_9GAMM</name>
<dbReference type="EMBL" id="FLTS01000001">
    <property type="protein sequence ID" value="SBV37800.1"/>
    <property type="molecule type" value="Genomic_DNA"/>
</dbReference>
<accession>A0A1Y5Q6A5</accession>
<organism evidence="1">
    <name type="scientific">uncultured Stenotrophomonas sp</name>
    <dbReference type="NCBI Taxonomy" id="165438"/>
    <lineage>
        <taxon>Bacteria</taxon>
        <taxon>Pseudomonadati</taxon>
        <taxon>Pseudomonadota</taxon>
        <taxon>Gammaproteobacteria</taxon>
        <taxon>Lysobacterales</taxon>
        <taxon>Lysobacteraceae</taxon>
        <taxon>Stenotrophomonas</taxon>
        <taxon>environmental samples</taxon>
    </lineage>
</organism>
<reference evidence="1" key="1">
    <citation type="submission" date="2016-03" db="EMBL/GenBank/DDBJ databases">
        <authorList>
            <person name="Ploux O."/>
        </authorList>
    </citation>
    <scope>NUCLEOTIDE SEQUENCE</scope>
    <source>
        <strain evidence="1">UC10</strain>
    </source>
</reference>